<organism evidence="1 2">
    <name type="scientific">Puccinia triticina</name>
    <dbReference type="NCBI Taxonomy" id="208348"/>
    <lineage>
        <taxon>Eukaryota</taxon>
        <taxon>Fungi</taxon>
        <taxon>Dikarya</taxon>
        <taxon>Basidiomycota</taxon>
        <taxon>Pucciniomycotina</taxon>
        <taxon>Pucciniomycetes</taxon>
        <taxon>Pucciniales</taxon>
        <taxon>Pucciniaceae</taxon>
        <taxon>Puccinia</taxon>
    </lineage>
</organism>
<evidence type="ECO:0000313" key="1">
    <source>
        <dbReference type="EMBL" id="WAQ86029.1"/>
    </source>
</evidence>
<dbReference type="GeneID" id="77811282"/>
<reference evidence="1" key="1">
    <citation type="submission" date="2022-10" db="EMBL/GenBank/DDBJ databases">
        <title>Puccinia triticina Genome sequencing and assembly.</title>
        <authorList>
            <person name="Li C."/>
        </authorList>
    </citation>
    <scope>NUCLEOTIDE SEQUENCE</scope>
    <source>
        <strain evidence="1">Pt15</strain>
    </source>
</reference>
<accession>A0ABY7CLK4</accession>
<keyword evidence="2" id="KW-1185">Reference proteome</keyword>
<evidence type="ECO:0000313" key="2">
    <source>
        <dbReference type="Proteomes" id="UP001164743"/>
    </source>
</evidence>
<protein>
    <recommendedName>
        <fullName evidence="3">Secreted protein</fullName>
    </recommendedName>
</protein>
<dbReference type="RefSeq" id="XP_053021584.1">
    <property type="nucleotide sequence ID" value="XM_053170387.1"/>
</dbReference>
<evidence type="ECO:0008006" key="3">
    <source>
        <dbReference type="Google" id="ProtNLM"/>
    </source>
</evidence>
<dbReference type="EMBL" id="CP110426">
    <property type="protein sequence ID" value="WAQ86029.1"/>
    <property type="molecule type" value="Genomic_DNA"/>
</dbReference>
<proteinExistence type="predicted"/>
<gene>
    <name evidence="1" type="ORF">PtA15_6A659</name>
</gene>
<sequence length="105" mass="11719">MEAAEAVLFLLLPVVLLRLAIVICNGHVILIPSTKTRRNNSSPPFLNLQRCALNPGPGRSNHCESQQPHSLLLITEVCVYVNQFYILNIRALIRADSILIFEDPT</sequence>
<name>A0ABY7CLK4_9BASI</name>
<dbReference type="Proteomes" id="UP001164743">
    <property type="component" value="Chromosome 6A"/>
</dbReference>